<dbReference type="NCBIfam" id="TIGR03133">
    <property type="entry name" value="malonate_beta"/>
    <property type="match status" value="1"/>
</dbReference>
<evidence type="ECO:0000259" key="2">
    <source>
        <dbReference type="PROSITE" id="PS50980"/>
    </source>
</evidence>
<dbReference type="GO" id="GO:0005975">
    <property type="term" value="P:carbohydrate metabolic process"/>
    <property type="evidence" value="ECO:0007669"/>
    <property type="project" value="InterPro"/>
</dbReference>
<dbReference type="Pfam" id="PF01039">
    <property type="entry name" value="Carboxyl_trans"/>
    <property type="match status" value="1"/>
</dbReference>
<dbReference type="InterPro" id="IPR017556">
    <property type="entry name" value="Malonate_beta"/>
</dbReference>
<dbReference type="Gene3D" id="3.90.226.10">
    <property type="entry name" value="2-enoyl-CoA Hydratase, Chain A, domain 1"/>
    <property type="match status" value="1"/>
</dbReference>
<dbReference type="SUPFAM" id="SSF52096">
    <property type="entry name" value="ClpP/crotonase"/>
    <property type="match status" value="1"/>
</dbReference>
<dbReference type="GO" id="GO:0006633">
    <property type="term" value="P:fatty acid biosynthetic process"/>
    <property type="evidence" value="ECO:0007669"/>
    <property type="project" value="TreeGrafter"/>
</dbReference>
<reference evidence="3 4" key="1">
    <citation type="journal article" date="2015" name="Genome Announc.">
        <title>Complete Genome Sequence of Clavibacter michiganensis subsp. insidiosus R1-1 Using PacBio Single-Molecule Real-Time Technology.</title>
        <authorList>
            <person name="Lu Y."/>
            <person name="Samac D.A."/>
            <person name="Glazebrook J."/>
            <person name="Ishimaru C.A."/>
        </authorList>
    </citation>
    <scope>NUCLEOTIDE SEQUENCE [LARGE SCALE GENOMIC DNA]</scope>
    <source>
        <strain evidence="3 4">R1-1</strain>
    </source>
</reference>
<dbReference type="GO" id="GO:0016831">
    <property type="term" value="F:carboxy-lyase activity"/>
    <property type="evidence" value="ECO:0007669"/>
    <property type="project" value="InterPro"/>
</dbReference>
<protein>
    <submittedName>
        <fullName evidence="3">Malonate decarboxylase subunit beta</fullName>
    </submittedName>
</protein>
<dbReference type="PROSITE" id="PS50980">
    <property type="entry name" value="COA_CT_NTER"/>
    <property type="match status" value="1"/>
</dbReference>
<proteinExistence type="predicted"/>
<dbReference type="Proteomes" id="UP000032604">
    <property type="component" value="Chromosome"/>
</dbReference>
<organism evidence="3 4">
    <name type="scientific">Clavibacter michiganensis subsp. insidiosus</name>
    <dbReference type="NCBI Taxonomy" id="33014"/>
    <lineage>
        <taxon>Bacteria</taxon>
        <taxon>Bacillati</taxon>
        <taxon>Actinomycetota</taxon>
        <taxon>Actinomycetes</taxon>
        <taxon>Micrococcales</taxon>
        <taxon>Microbacteriaceae</taxon>
        <taxon>Clavibacter</taxon>
    </lineage>
</organism>
<dbReference type="PANTHER" id="PTHR42995">
    <property type="entry name" value="ACETYL-COENZYME A CARBOXYLASE CARBOXYL TRANSFERASE SUBUNIT BETA, CHLOROPLASTIC"/>
    <property type="match status" value="1"/>
</dbReference>
<dbReference type="AlphaFoldDB" id="A0A0D5CK08"/>
<dbReference type="GO" id="GO:2001295">
    <property type="term" value="P:malonyl-CoA biosynthetic process"/>
    <property type="evidence" value="ECO:0007669"/>
    <property type="project" value="TreeGrafter"/>
</dbReference>
<dbReference type="InterPro" id="IPR034733">
    <property type="entry name" value="AcCoA_carboxyl_beta"/>
</dbReference>
<dbReference type="GO" id="GO:0016740">
    <property type="term" value="F:transferase activity"/>
    <property type="evidence" value="ECO:0007669"/>
    <property type="project" value="UniProtKB-KW"/>
</dbReference>
<evidence type="ECO:0000256" key="1">
    <source>
        <dbReference type="ARBA" id="ARBA00022679"/>
    </source>
</evidence>
<dbReference type="PATRIC" id="fig|33014.5.peg.2300"/>
<sequence>MTGTLTPAFTELRARERVAAVLDAGTFREILDPFAGLESPHLAPQGIVPQSDDGAVVGRGTIDGVSAVVVALDGGFQGGGIGEVSGAKLAASLERAIDDNRRGIPTRAVILLETGGIRLQEANLGLLAIADIHAAIVELRSYGPVVGVVAGTVGCFGGMAIAAGLTRHLIVTRGGRVGLNGPEVIETEAGVAELDSSDRSLIWSMIGGEQRQAVRQAEILVADAVDELAAAVHGVFAAASDGTPQPVARAARIDEAERVLAAIDPTTRPTPADVRALTTGGSL</sequence>
<accession>A0A0D5CK08</accession>
<name>A0A0D5CK08_9MICO</name>
<dbReference type="InterPro" id="IPR011762">
    <property type="entry name" value="COA_CT_N"/>
</dbReference>
<dbReference type="EMBL" id="CP011043">
    <property type="protein sequence ID" value="AJW79610.1"/>
    <property type="molecule type" value="Genomic_DNA"/>
</dbReference>
<dbReference type="PANTHER" id="PTHR42995:SF1">
    <property type="entry name" value="MALONATE DECARBOXYLASE BETA SUBUNIT"/>
    <property type="match status" value="1"/>
</dbReference>
<dbReference type="KEGG" id="cmh:VO01_11120"/>
<gene>
    <name evidence="3" type="ORF">VO01_11120</name>
</gene>
<keyword evidence="1" id="KW-0808">Transferase</keyword>
<dbReference type="NCBIfam" id="NF005530">
    <property type="entry name" value="PRK07189.1"/>
    <property type="match status" value="1"/>
</dbReference>
<dbReference type="GO" id="GO:0003989">
    <property type="term" value="F:acetyl-CoA carboxylase activity"/>
    <property type="evidence" value="ECO:0007669"/>
    <property type="project" value="TreeGrafter"/>
</dbReference>
<evidence type="ECO:0000313" key="4">
    <source>
        <dbReference type="Proteomes" id="UP000032604"/>
    </source>
</evidence>
<dbReference type="RefSeq" id="WP_045528986.1">
    <property type="nucleotide sequence ID" value="NZ_CP011043.1"/>
</dbReference>
<feature type="domain" description="CoA carboxyltransferase N-terminal" evidence="2">
    <location>
        <begin position="1"/>
        <end position="186"/>
    </location>
</feature>
<dbReference type="HOGENOM" id="CLU_058025_1_0_11"/>
<dbReference type="InterPro" id="IPR029045">
    <property type="entry name" value="ClpP/crotonase-like_dom_sf"/>
</dbReference>
<evidence type="ECO:0000313" key="3">
    <source>
        <dbReference type="EMBL" id="AJW79610.1"/>
    </source>
</evidence>